<dbReference type="PROSITE" id="PS50234">
    <property type="entry name" value="VWFA"/>
    <property type="match status" value="1"/>
</dbReference>
<dbReference type="EMBL" id="UWOC01000169">
    <property type="protein sequence ID" value="VCU10412.1"/>
    <property type="molecule type" value="Genomic_DNA"/>
</dbReference>
<name>A0A447CYP2_9BRAD</name>
<evidence type="ECO:0000313" key="4">
    <source>
        <dbReference type="Proteomes" id="UP000289200"/>
    </source>
</evidence>
<organism evidence="3 4">
    <name type="scientific">Rhodoplanes serenus</name>
    <dbReference type="NCBI Taxonomy" id="200615"/>
    <lineage>
        <taxon>Bacteria</taxon>
        <taxon>Pseudomonadati</taxon>
        <taxon>Pseudomonadota</taxon>
        <taxon>Alphaproteobacteria</taxon>
        <taxon>Hyphomicrobiales</taxon>
        <taxon>Nitrobacteraceae</taxon>
        <taxon>Rhodoplanes</taxon>
    </lineage>
</organism>
<dbReference type="Gene3D" id="3.40.50.410">
    <property type="entry name" value="von Willebrand factor, type A domain"/>
    <property type="match status" value="1"/>
</dbReference>
<gene>
    <name evidence="3" type="ORF">RHODGE_RHODGE_03602</name>
</gene>
<dbReference type="RefSeq" id="WP_129610515.1">
    <property type="nucleotide sequence ID" value="NZ_UWOC01000169.1"/>
</dbReference>
<dbReference type="SUPFAM" id="SSF53300">
    <property type="entry name" value="vWA-like"/>
    <property type="match status" value="1"/>
</dbReference>
<comment type="caution">
    <text evidence="3">The sequence shown here is derived from an EMBL/GenBank/DDBJ whole genome shotgun (WGS) entry which is preliminary data.</text>
</comment>
<evidence type="ECO:0000313" key="3">
    <source>
        <dbReference type="EMBL" id="VCU10412.1"/>
    </source>
</evidence>
<reference evidence="4" key="1">
    <citation type="submission" date="2018-10" db="EMBL/GenBank/DDBJ databases">
        <authorList>
            <person name="Peiro R."/>
            <person name="Begona"/>
            <person name="Cbmso G."/>
            <person name="Lopez M."/>
            <person name="Gonzalez S."/>
            <person name="Sacristan E."/>
            <person name="Castillo E."/>
        </authorList>
    </citation>
    <scope>NUCLEOTIDE SEQUENCE [LARGE SCALE GENOMIC DNA]</scope>
</reference>
<protein>
    <recommendedName>
        <fullName evidence="2">VWFA domain-containing protein</fullName>
    </recommendedName>
</protein>
<feature type="chain" id="PRO_5019545965" description="VWFA domain-containing protein" evidence="1">
    <location>
        <begin position="32"/>
        <end position="299"/>
    </location>
</feature>
<keyword evidence="4" id="KW-1185">Reference proteome</keyword>
<dbReference type="InterPro" id="IPR036465">
    <property type="entry name" value="vWFA_dom_sf"/>
</dbReference>
<dbReference type="InterPro" id="IPR002035">
    <property type="entry name" value="VWF_A"/>
</dbReference>
<feature type="domain" description="VWFA" evidence="2">
    <location>
        <begin position="56"/>
        <end position="199"/>
    </location>
</feature>
<accession>A0A447CYP2</accession>
<dbReference type="OrthoDB" id="9792179at2"/>
<dbReference type="Pfam" id="PF06707">
    <property type="entry name" value="DUF1194"/>
    <property type="match status" value="1"/>
</dbReference>
<feature type="signal peptide" evidence="1">
    <location>
        <begin position="1"/>
        <end position="31"/>
    </location>
</feature>
<evidence type="ECO:0000259" key="2">
    <source>
        <dbReference type="PROSITE" id="PS50234"/>
    </source>
</evidence>
<proteinExistence type="predicted"/>
<dbReference type="InterPro" id="IPR010607">
    <property type="entry name" value="DUF1194"/>
</dbReference>
<sequence>MRARRAATALRVVRRVAGLAAVAAAATTAVAALGVAATLRLADLPAAQAGSTVDVELVLAVDISYSMDPDEQALQREGYVAALTSPEFLSALRQGMHGRIAVTYVEWAGAADQRVLVPWRIVDGAASAETFAAAIAEAPYRRAYRTSISGALQFSAELFASSGERGIRRVIDVSGDGANNQGPLVDQTRDEVVAKGITINGLPLVLKRPSAATLDLEALDVYYEDCVIGGPSAFVVPIRDRSQFKEATRTKLVLEVAGATPPARPVPVSATTPRVEPRVSCTIGERMWQQRWGRGSDFN</sequence>
<keyword evidence="1" id="KW-0732">Signal</keyword>
<dbReference type="AlphaFoldDB" id="A0A447CYP2"/>
<evidence type="ECO:0000256" key="1">
    <source>
        <dbReference type="SAM" id="SignalP"/>
    </source>
</evidence>
<dbReference type="CDD" id="cd00198">
    <property type="entry name" value="vWFA"/>
    <property type="match status" value="1"/>
</dbReference>
<dbReference type="Proteomes" id="UP000289200">
    <property type="component" value="Unassembled WGS sequence"/>
</dbReference>